<keyword evidence="3" id="KW-1185">Reference proteome</keyword>
<feature type="compositionally biased region" description="Basic and acidic residues" evidence="1">
    <location>
        <begin position="40"/>
        <end position="50"/>
    </location>
</feature>
<comment type="caution">
    <text evidence="2">The sequence shown here is derived from an EMBL/GenBank/DDBJ whole genome shotgun (WGS) entry which is preliminary data.</text>
</comment>
<evidence type="ECO:0000313" key="3">
    <source>
        <dbReference type="Proteomes" id="UP001177670"/>
    </source>
</evidence>
<name>A0AA40FQN4_9HYME</name>
<dbReference type="Proteomes" id="UP001177670">
    <property type="component" value="Unassembled WGS sequence"/>
</dbReference>
<reference evidence="2" key="1">
    <citation type="submission" date="2021-10" db="EMBL/GenBank/DDBJ databases">
        <title>Melipona bicolor Genome sequencing and assembly.</title>
        <authorList>
            <person name="Araujo N.S."/>
            <person name="Arias M.C."/>
        </authorList>
    </citation>
    <scope>NUCLEOTIDE SEQUENCE</scope>
    <source>
        <strain evidence="2">USP_2M_L1-L4_2017</strain>
        <tissue evidence="2">Whole body</tissue>
    </source>
</reference>
<dbReference type="EMBL" id="JAHYIQ010000020">
    <property type="protein sequence ID" value="KAK1123573.1"/>
    <property type="molecule type" value="Genomic_DNA"/>
</dbReference>
<dbReference type="AlphaFoldDB" id="A0AA40FQN4"/>
<protein>
    <submittedName>
        <fullName evidence="2">Uncharacterized protein</fullName>
    </submittedName>
</protein>
<evidence type="ECO:0000313" key="2">
    <source>
        <dbReference type="EMBL" id="KAK1123573.1"/>
    </source>
</evidence>
<feature type="compositionally biased region" description="Polar residues" evidence="1">
    <location>
        <begin position="79"/>
        <end position="94"/>
    </location>
</feature>
<gene>
    <name evidence="2" type="ORF">K0M31_008275</name>
</gene>
<feature type="region of interest" description="Disordered" evidence="1">
    <location>
        <begin position="67"/>
        <end position="96"/>
    </location>
</feature>
<evidence type="ECO:0000256" key="1">
    <source>
        <dbReference type="SAM" id="MobiDB-lite"/>
    </source>
</evidence>
<sequence>MTELMVQCIQDLMTDSYKLDYTTDIGNLLSELNDIGGNRSRKEEAREKRPGNLPGQSLGLYLFHSENEREKSSPPFTERFQNSDSETKTKNQTTRPHRDCWRDISVSIFNKFETLLASSATNERSVCVFPSERYKKSMKGKKAGRNGRSFAEPVAKGYHRQVTSAIDVHAARVTAFPKITGIDYPDEAE</sequence>
<feature type="region of interest" description="Disordered" evidence="1">
    <location>
        <begin position="38"/>
        <end position="57"/>
    </location>
</feature>
<accession>A0AA40FQN4</accession>
<organism evidence="2 3">
    <name type="scientific">Melipona bicolor</name>
    <dbReference type="NCBI Taxonomy" id="60889"/>
    <lineage>
        <taxon>Eukaryota</taxon>
        <taxon>Metazoa</taxon>
        <taxon>Ecdysozoa</taxon>
        <taxon>Arthropoda</taxon>
        <taxon>Hexapoda</taxon>
        <taxon>Insecta</taxon>
        <taxon>Pterygota</taxon>
        <taxon>Neoptera</taxon>
        <taxon>Endopterygota</taxon>
        <taxon>Hymenoptera</taxon>
        <taxon>Apocrita</taxon>
        <taxon>Aculeata</taxon>
        <taxon>Apoidea</taxon>
        <taxon>Anthophila</taxon>
        <taxon>Apidae</taxon>
        <taxon>Melipona</taxon>
    </lineage>
</organism>
<proteinExistence type="predicted"/>